<gene>
    <name evidence="2" type="ORF">COA07_15160</name>
</gene>
<evidence type="ECO:0000259" key="1">
    <source>
        <dbReference type="PROSITE" id="PS50206"/>
    </source>
</evidence>
<dbReference type="InterPro" id="IPR001763">
    <property type="entry name" value="Rhodanese-like_dom"/>
</dbReference>
<name>A0A2A4I2U5_9SPHN</name>
<dbReference type="Pfam" id="PF09828">
    <property type="entry name" value="ChrB_C"/>
    <property type="match status" value="1"/>
</dbReference>
<dbReference type="Gene3D" id="3.40.250.10">
    <property type="entry name" value="Rhodanese-like domain"/>
    <property type="match status" value="1"/>
</dbReference>
<dbReference type="PROSITE" id="PS50206">
    <property type="entry name" value="RHODANESE_3"/>
    <property type="match status" value="1"/>
</dbReference>
<dbReference type="Proteomes" id="UP000218323">
    <property type="component" value="Unassembled WGS sequence"/>
</dbReference>
<reference evidence="2 3" key="1">
    <citation type="submission" date="2017-09" db="EMBL/GenBank/DDBJ databases">
        <title>Sphingomonas adhaesiva DSM 7418, whole genome shotgun sequence.</title>
        <authorList>
            <person name="Feng G."/>
            <person name="Zhu H."/>
        </authorList>
    </citation>
    <scope>NUCLEOTIDE SEQUENCE [LARGE SCALE GENOMIC DNA]</scope>
    <source>
        <strain evidence="2 3">DSM 7418</strain>
    </source>
</reference>
<dbReference type="GO" id="GO:0016740">
    <property type="term" value="F:transferase activity"/>
    <property type="evidence" value="ECO:0007669"/>
    <property type="project" value="UniProtKB-KW"/>
</dbReference>
<organism evidence="2 3">
    <name type="scientific">Sphingomonas adhaesiva</name>
    <dbReference type="NCBI Taxonomy" id="28212"/>
    <lineage>
        <taxon>Bacteria</taxon>
        <taxon>Pseudomonadati</taxon>
        <taxon>Pseudomonadota</taxon>
        <taxon>Alphaproteobacteria</taxon>
        <taxon>Sphingomonadales</taxon>
        <taxon>Sphingomonadaceae</taxon>
        <taxon>Sphingomonas</taxon>
    </lineage>
</organism>
<dbReference type="Pfam" id="PF00581">
    <property type="entry name" value="Rhodanese"/>
    <property type="match status" value="1"/>
</dbReference>
<dbReference type="RefSeq" id="WP_066706688.1">
    <property type="nucleotide sequence ID" value="NZ_JBHIWA010000065.1"/>
</dbReference>
<dbReference type="SUPFAM" id="SSF52821">
    <property type="entry name" value="Rhodanese/Cell cycle control phosphatase"/>
    <property type="match status" value="1"/>
</dbReference>
<sequence length="276" mass="29414">MPSTNAITADKLARLVATPRGPAIIDIRAPADFDALPKLIPGAVRRGIAELEHWPGSPVLLVCGDGRAASQGAAAWLRQAGTPAEVLEGGMSAWIAAGQPTIDTAALPPRDAAGRTLWVTRARPKVDRIACPWLIRRFVDPQAQFLFVPAPDVLGVAERMAATPFDIQAGGLQWTHYGERCTFDAMVEGFGLTGFAPLERLATIVRGADTGCPDLAPEAPGLLAISLGLSRAYADDLEHLEAGLLVYDALYRWCRDATGETHDWASHTPATKRVPA</sequence>
<feature type="domain" description="Rhodanese" evidence="1">
    <location>
        <begin position="18"/>
        <end position="103"/>
    </location>
</feature>
<keyword evidence="3" id="KW-1185">Reference proteome</keyword>
<evidence type="ECO:0000313" key="3">
    <source>
        <dbReference type="Proteomes" id="UP000218323"/>
    </source>
</evidence>
<dbReference type="InterPro" id="IPR036873">
    <property type="entry name" value="Rhodanese-like_dom_sf"/>
</dbReference>
<protein>
    <submittedName>
        <fullName evidence="2">Sulfurtransferase</fullName>
    </submittedName>
</protein>
<dbReference type="SMART" id="SM00450">
    <property type="entry name" value="RHOD"/>
    <property type="match status" value="1"/>
</dbReference>
<dbReference type="EMBL" id="NWVC01000009">
    <property type="protein sequence ID" value="PCG13297.1"/>
    <property type="molecule type" value="Genomic_DNA"/>
</dbReference>
<dbReference type="InterPro" id="IPR018634">
    <property type="entry name" value="ChrB_C"/>
</dbReference>
<proteinExistence type="predicted"/>
<comment type="caution">
    <text evidence="2">The sequence shown here is derived from an EMBL/GenBank/DDBJ whole genome shotgun (WGS) entry which is preliminary data.</text>
</comment>
<dbReference type="AlphaFoldDB" id="A0A2A4I2U5"/>
<keyword evidence="2" id="KW-0808">Transferase</keyword>
<evidence type="ECO:0000313" key="2">
    <source>
        <dbReference type="EMBL" id="PCG13297.1"/>
    </source>
</evidence>
<accession>A0A2A4I2U5</accession>